<name>A0A5C4TCU8_9BACL</name>
<dbReference type="AlphaFoldDB" id="A0A5C4TCU8"/>
<reference evidence="5 6" key="1">
    <citation type="submission" date="2019-05" db="EMBL/GenBank/DDBJ databases">
        <title>We sequenced the genome of Paenibacillus hemerocallicola KCTC 33185 for further insight into its adaptation and study the phylogeny of Paenibacillus.</title>
        <authorList>
            <person name="Narsing Rao M.P."/>
        </authorList>
    </citation>
    <scope>NUCLEOTIDE SEQUENCE [LARGE SCALE GENOMIC DNA]</scope>
    <source>
        <strain evidence="5 6">KCTC 33185</strain>
    </source>
</reference>
<sequence length="278" mass="31608">MIVDLNELAGQFARALLTVDAVYHTIRHPNEPFYEHTGDRLTPKAGFLFAIRGHTTFAFNGTSYEMSPGTVVHGGKQMELRIAPSADEFEFFLIHYTPNYKQLAAEAELPTDYMQTHFALEPGEHPKLIERLRQLHQASRTPGNLAAIRTKELFHGILHELFAYSRNRLHSESGSSIEQAIAYIQDHFMEPLTVGEMAARYGMEAKPFAYLFTKFVGISPIDYLIHHRMKRAEELLTTSRCTIGEIAVSVGYGDAHYFSRLYKKHTGLSPTEFRSLTR</sequence>
<evidence type="ECO:0000313" key="5">
    <source>
        <dbReference type="EMBL" id="TNJ66456.1"/>
    </source>
</evidence>
<evidence type="ECO:0000256" key="1">
    <source>
        <dbReference type="ARBA" id="ARBA00023015"/>
    </source>
</evidence>
<evidence type="ECO:0000259" key="4">
    <source>
        <dbReference type="PROSITE" id="PS01124"/>
    </source>
</evidence>
<dbReference type="GO" id="GO:0043565">
    <property type="term" value="F:sequence-specific DNA binding"/>
    <property type="evidence" value="ECO:0007669"/>
    <property type="project" value="InterPro"/>
</dbReference>
<dbReference type="PANTHER" id="PTHR43280:SF29">
    <property type="entry name" value="ARAC-FAMILY TRANSCRIPTIONAL REGULATOR"/>
    <property type="match status" value="1"/>
</dbReference>
<dbReference type="PANTHER" id="PTHR43280">
    <property type="entry name" value="ARAC-FAMILY TRANSCRIPTIONAL REGULATOR"/>
    <property type="match status" value="1"/>
</dbReference>
<dbReference type="PROSITE" id="PS01124">
    <property type="entry name" value="HTH_ARAC_FAMILY_2"/>
    <property type="match status" value="1"/>
</dbReference>
<keyword evidence="3" id="KW-0804">Transcription</keyword>
<dbReference type="OrthoDB" id="9807321at2"/>
<dbReference type="InterPro" id="IPR018062">
    <property type="entry name" value="HTH_AraC-typ_CS"/>
</dbReference>
<evidence type="ECO:0000256" key="2">
    <source>
        <dbReference type="ARBA" id="ARBA00023125"/>
    </source>
</evidence>
<proteinExistence type="predicted"/>
<dbReference type="SUPFAM" id="SSF46689">
    <property type="entry name" value="Homeodomain-like"/>
    <property type="match status" value="2"/>
</dbReference>
<comment type="caution">
    <text evidence="5">The sequence shown here is derived from an EMBL/GenBank/DDBJ whole genome shotgun (WGS) entry which is preliminary data.</text>
</comment>
<dbReference type="EMBL" id="VDCQ01000010">
    <property type="protein sequence ID" value="TNJ66456.1"/>
    <property type="molecule type" value="Genomic_DNA"/>
</dbReference>
<dbReference type="Proteomes" id="UP000307943">
    <property type="component" value="Unassembled WGS sequence"/>
</dbReference>
<protein>
    <submittedName>
        <fullName evidence="5">Helix-turn-helix domain-containing protein</fullName>
    </submittedName>
</protein>
<organism evidence="5 6">
    <name type="scientific">Paenibacillus hemerocallicola</name>
    <dbReference type="NCBI Taxonomy" id="1172614"/>
    <lineage>
        <taxon>Bacteria</taxon>
        <taxon>Bacillati</taxon>
        <taxon>Bacillota</taxon>
        <taxon>Bacilli</taxon>
        <taxon>Bacillales</taxon>
        <taxon>Paenibacillaceae</taxon>
        <taxon>Paenibacillus</taxon>
    </lineage>
</organism>
<dbReference type="InterPro" id="IPR037923">
    <property type="entry name" value="HTH-like"/>
</dbReference>
<dbReference type="SMART" id="SM00342">
    <property type="entry name" value="HTH_ARAC"/>
    <property type="match status" value="1"/>
</dbReference>
<dbReference type="InterPro" id="IPR020449">
    <property type="entry name" value="Tscrpt_reg_AraC-type_HTH"/>
</dbReference>
<keyword evidence="6" id="KW-1185">Reference proteome</keyword>
<gene>
    <name evidence="5" type="ORF">FE784_09290</name>
</gene>
<dbReference type="RefSeq" id="WP_139601921.1">
    <property type="nucleotide sequence ID" value="NZ_VDCQ01000010.1"/>
</dbReference>
<dbReference type="GO" id="GO:0003700">
    <property type="term" value="F:DNA-binding transcription factor activity"/>
    <property type="evidence" value="ECO:0007669"/>
    <property type="project" value="InterPro"/>
</dbReference>
<dbReference type="SUPFAM" id="SSF51215">
    <property type="entry name" value="Regulatory protein AraC"/>
    <property type="match status" value="1"/>
</dbReference>
<evidence type="ECO:0000313" key="6">
    <source>
        <dbReference type="Proteomes" id="UP000307943"/>
    </source>
</evidence>
<feature type="domain" description="HTH araC/xylS-type" evidence="4">
    <location>
        <begin position="178"/>
        <end position="276"/>
    </location>
</feature>
<dbReference type="PRINTS" id="PR00032">
    <property type="entry name" value="HTHARAC"/>
</dbReference>
<dbReference type="InterPro" id="IPR009057">
    <property type="entry name" value="Homeodomain-like_sf"/>
</dbReference>
<dbReference type="Gene3D" id="1.10.10.60">
    <property type="entry name" value="Homeodomain-like"/>
    <property type="match status" value="2"/>
</dbReference>
<dbReference type="PROSITE" id="PS00041">
    <property type="entry name" value="HTH_ARAC_FAMILY_1"/>
    <property type="match status" value="1"/>
</dbReference>
<evidence type="ECO:0000256" key="3">
    <source>
        <dbReference type="ARBA" id="ARBA00023163"/>
    </source>
</evidence>
<dbReference type="Pfam" id="PF12833">
    <property type="entry name" value="HTH_18"/>
    <property type="match status" value="1"/>
</dbReference>
<keyword evidence="1" id="KW-0805">Transcription regulation</keyword>
<accession>A0A5C4TCU8</accession>
<keyword evidence="2" id="KW-0238">DNA-binding</keyword>
<dbReference type="InterPro" id="IPR018060">
    <property type="entry name" value="HTH_AraC"/>
</dbReference>